<organism evidence="2">
    <name type="scientific">Haptolina brevifila</name>
    <dbReference type="NCBI Taxonomy" id="156173"/>
    <lineage>
        <taxon>Eukaryota</taxon>
        <taxon>Haptista</taxon>
        <taxon>Haptophyta</taxon>
        <taxon>Prymnesiophyceae</taxon>
        <taxon>Prymnesiales</taxon>
        <taxon>Prymnesiaceae</taxon>
        <taxon>Haptolina</taxon>
    </lineage>
</organism>
<evidence type="ECO:0000313" key="2">
    <source>
        <dbReference type="EMBL" id="CAD9430816.1"/>
    </source>
</evidence>
<name>A0A7S2G3J4_9EUKA</name>
<accession>A0A7S2G3J4</accession>
<gene>
    <name evidence="2" type="ORF">CBRE1094_LOCUS10293</name>
</gene>
<sequence>MKMADGNSFLDPSWMVRKTYKWYLFSDTLMVCVRNKLRDGYRTKLMVPLDELEIRKGRFTSRSFTPASSAYSSRAEQKYLSILKPSASLPTRGSQEHRQREQLARGTSKGDDAECTSKGDDVGGTSQGDVVEDVGSVERAQSGVEGWVSSERLSGGEREASISLSKSEDKPEVFFIRWHRVRGKEGTLYKCWAADEASGATIVAKVLTLQKERVHAQERSQRMQNNMSGDPAAAG</sequence>
<dbReference type="AlphaFoldDB" id="A0A7S2G3J4"/>
<feature type="region of interest" description="Disordered" evidence="1">
    <location>
        <begin position="86"/>
        <end position="164"/>
    </location>
</feature>
<dbReference type="EMBL" id="HBGU01018895">
    <property type="protein sequence ID" value="CAD9430816.1"/>
    <property type="molecule type" value="Transcribed_RNA"/>
</dbReference>
<reference evidence="2" key="1">
    <citation type="submission" date="2021-01" db="EMBL/GenBank/DDBJ databases">
        <authorList>
            <person name="Corre E."/>
            <person name="Pelletier E."/>
            <person name="Niang G."/>
            <person name="Scheremetjew M."/>
            <person name="Finn R."/>
            <person name="Kale V."/>
            <person name="Holt S."/>
            <person name="Cochrane G."/>
            <person name="Meng A."/>
            <person name="Brown T."/>
            <person name="Cohen L."/>
        </authorList>
    </citation>
    <scope>NUCLEOTIDE SEQUENCE</scope>
    <source>
        <strain evidence="2">UTEX LB 985</strain>
    </source>
</reference>
<feature type="compositionally biased region" description="Basic and acidic residues" evidence="1">
    <location>
        <begin position="94"/>
        <end position="121"/>
    </location>
</feature>
<evidence type="ECO:0000256" key="1">
    <source>
        <dbReference type="SAM" id="MobiDB-lite"/>
    </source>
</evidence>
<feature type="region of interest" description="Disordered" evidence="1">
    <location>
        <begin position="214"/>
        <end position="235"/>
    </location>
</feature>
<proteinExistence type="predicted"/>
<protein>
    <submittedName>
        <fullName evidence="2">Uncharacterized protein</fullName>
    </submittedName>
</protein>
<feature type="compositionally biased region" description="Basic and acidic residues" evidence="1">
    <location>
        <begin position="154"/>
        <end position="164"/>
    </location>
</feature>